<feature type="region of interest" description="Disordered" evidence="1">
    <location>
        <begin position="71"/>
        <end position="93"/>
    </location>
</feature>
<dbReference type="OrthoDB" id="4871052at2"/>
<dbReference type="Proteomes" id="UP000321534">
    <property type="component" value="Unassembled WGS sequence"/>
</dbReference>
<gene>
    <name evidence="2" type="ORF">TAE01_02320</name>
</gene>
<evidence type="ECO:0000256" key="1">
    <source>
        <dbReference type="SAM" id="MobiDB-lite"/>
    </source>
</evidence>
<feature type="compositionally biased region" description="Low complexity" evidence="1">
    <location>
        <begin position="71"/>
        <end position="87"/>
    </location>
</feature>
<comment type="caution">
    <text evidence="2">The sequence shown here is derived from an EMBL/GenBank/DDBJ whole genome shotgun (WGS) entry which is preliminary data.</text>
</comment>
<protein>
    <recommendedName>
        <fullName evidence="4">DUF5666 domain-containing protein</fullName>
    </recommendedName>
</protein>
<dbReference type="RefSeq" id="WP_147062545.1">
    <property type="nucleotide sequence ID" value="NZ_BAAARO010000025.1"/>
</dbReference>
<proteinExistence type="predicted"/>
<sequence>MNTDTRRTTGLKRTSTALGGAVLLLGTFALGACSKTDSTGVASSAIGAQSQQAAADTDTVDLVDAALTTPAAATSPGTTAGTAAGQGTKDDRKGLRARMLRALHGTWVTEGKSGPVTHQAIRGEVTAVTATSITVKAKDGFSLTYTVGADTKVRERSQGKGTDSSIGAVKVGAKALVTGVGATNPTARLVVVKVMASQPAASPSPSATS</sequence>
<keyword evidence="3" id="KW-1185">Reference proteome</keyword>
<dbReference type="EMBL" id="BJYX01000001">
    <property type="protein sequence ID" value="GEO28422.1"/>
    <property type="molecule type" value="Genomic_DNA"/>
</dbReference>
<organism evidence="2 3">
    <name type="scientific">Terrabacter aerolatus</name>
    <dbReference type="NCBI Taxonomy" id="422442"/>
    <lineage>
        <taxon>Bacteria</taxon>
        <taxon>Bacillati</taxon>
        <taxon>Actinomycetota</taxon>
        <taxon>Actinomycetes</taxon>
        <taxon>Micrococcales</taxon>
        <taxon>Intrasporangiaceae</taxon>
        <taxon>Terrabacter</taxon>
    </lineage>
</organism>
<dbReference type="AlphaFoldDB" id="A0A512CW30"/>
<accession>A0A512CW30</accession>
<evidence type="ECO:0000313" key="3">
    <source>
        <dbReference type="Proteomes" id="UP000321534"/>
    </source>
</evidence>
<evidence type="ECO:0000313" key="2">
    <source>
        <dbReference type="EMBL" id="GEO28422.1"/>
    </source>
</evidence>
<reference evidence="2 3" key="1">
    <citation type="submission" date="2019-07" db="EMBL/GenBank/DDBJ databases">
        <title>Whole genome shotgun sequence of Terrabacter aerolatus NBRC 106305.</title>
        <authorList>
            <person name="Hosoyama A."/>
            <person name="Uohara A."/>
            <person name="Ohji S."/>
            <person name="Ichikawa N."/>
        </authorList>
    </citation>
    <scope>NUCLEOTIDE SEQUENCE [LARGE SCALE GENOMIC DNA]</scope>
    <source>
        <strain evidence="2 3">NBRC 106305</strain>
    </source>
</reference>
<dbReference type="PROSITE" id="PS51257">
    <property type="entry name" value="PROKAR_LIPOPROTEIN"/>
    <property type="match status" value="1"/>
</dbReference>
<evidence type="ECO:0008006" key="4">
    <source>
        <dbReference type="Google" id="ProtNLM"/>
    </source>
</evidence>
<name>A0A512CW30_9MICO</name>